<dbReference type="PROSITE" id="PS50879">
    <property type="entry name" value="RNASE_H_1"/>
    <property type="match status" value="1"/>
</dbReference>
<keyword evidence="3" id="KW-0540">Nuclease</keyword>
<dbReference type="Gene3D" id="1.10.340.70">
    <property type="match status" value="1"/>
</dbReference>
<dbReference type="PANTHER" id="PTHR48475:SF2">
    <property type="entry name" value="RIBONUCLEASE H"/>
    <property type="match status" value="1"/>
</dbReference>
<feature type="coiled-coil region" evidence="7">
    <location>
        <begin position="161"/>
        <end position="195"/>
    </location>
</feature>
<feature type="region of interest" description="Disordered" evidence="8">
    <location>
        <begin position="257"/>
        <end position="308"/>
    </location>
</feature>
<dbReference type="GO" id="GO:0004523">
    <property type="term" value="F:RNA-DNA hybrid ribonuclease activity"/>
    <property type="evidence" value="ECO:0007669"/>
    <property type="project" value="InterPro"/>
</dbReference>
<name>A0A484M6R1_9ASTE</name>
<dbReference type="InterPro" id="IPR005162">
    <property type="entry name" value="Retrotrans_gag_dom"/>
</dbReference>
<evidence type="ECO:0000256" key="5">
    <source>
        <dbReference type="ARBA" id="ARBA00022801"/>
    </source>
</evidence>
<evidence type="ECO:0000256" key="8">
    <source>
        <dbReference type="SAM" id="MobiDB-lite"/>
    </source>
</evidence>
<evidence type="ECO:0000256" key="1">
    <source>
        <dbReference type="ARBA" id="ARBA00022679"/>
    </source>
</evidence>
<dbReference type="PROSITE" id="PS50994">
    <property type="entry name" value="INTEGRASE"/>
    <property type="match status" value="1"/>
</dbReference>
<accession>A0A484M6R1</accession>
<reference evidence="11 12" key="1">
    <citation type="submission" date="2018-04" db="EMBL/GenBank/DDBJ databases">
        <authorList>
            <person name="Vogel A."/>
        </authorList>
    </citation>
    <scope>NUCLEOTIDE SEQUENCE [LARGE SCALE GENOMIC DNA]</scope>
</reference>
<dbReference type="InterPro" id="IPR043502">
    <property type="entry name" value="DNA/RNA_pol_sf"/>
</dbReference>
<dbReference type="CDD" id="cd00303">
    <property type="entry name" value="retropepsin_like"/>
    <property type="match status" value="1"/>
</dbReference>
<keyword evidence="4" id="KW-0255">Endonuclease</keyword>
<evidence type="ECO:0000256" key="6">
    <source>
        <dbReference type="ARBA" id="ARBA00022918"/>
    </source>
</evidence>
<keyword evidence="6" id="KW-0695">RNA-directed DNA polymerase</keyword>
<dbReference type="Gene3D" id="2.40.70.10">
    <property type="entry name" value="Acid Proteases"/>
    <property type="match status" value="1"/>
</dbReference>
<organism evidence="11 12">
    <name type="scientific">Cuscuta campestris</name>
    <dbReference type="NCBI Taxonomy" id="132261"/>
    <lineage>
        <taxon>Eukaryota</taxon>
        <taxon>Viridiplantae</taxon>
        <taxon>Streptophyta</taxon>
        <taxon>Embryophyta</taxon>
        <taxon>Tracheophyta</taxon>
        <taxon>Spermatophyta</taxon>
        <taxon>Magnoliopsida</taxon>
        <taxon>eudicotyledons</taxon>
        <taxon>Gunneridae</taxon>
        <taxon>Pentapetalae</taxon>
        <taxon>asterids</taxon>
        <taxon>lamiids</taxon>
        <taxon>Solanales</taxon>
        <taxon>Convolvulaceae</taxon>
        <taxon>Cuscuteae</taxon>
        <taxon>Cuscuta</taxon>
        <taxon>Cuscuta subgen. Grammica</taxon>
        <taxon>Cuscuta sect. Cleistogrammica</taxon>
    </lineage>
</organism>
<dbReference type="CDD" id="cd09279">
    <property type="entry name" value="RNase_HI_like"/>
    <property type="match status" value="1"/>
</dbReference>
<dbReference type="GO" id="GO:0015074">
    <property type="term" value="P:DNA integration"/>
    <property type="evidence" value="ECO:0007669"/>
    <property type="project" value="InterPro"/>
</dbReference>
<dbReference type="Pfam" id="PF17917">
    <property type="entry name" value="RT_RNaseH"/>
    <property type="match status" value="1"/>
</dbReference>
<dbReference type="InterPro" id="IPR001584">
    <property type="entry name" value="Integrase_cat-core"/>
</dbReference>
<dbReference type="InterPro" id="IPR041588">
    <property type="entry name" value="Integrase_H2C2"/>
</dbReference>
<dbReference type="InterPro" id="IPR036397">
    <property type="entry name" value="RNaseH_sf"/>
</dbReference>
<keyword evidence="1" id="KW-0808">Transferase</keyword>
<dbReference type="EMBL" id="OOIL02002786">
    <property type="protein sequence ID" value="VFQ84571.1"/>
    <property type="molecule type" value="Genomic_DNA"/>
</dbReference>
<proteinExistence type="predicted"/>
<feature type="compositionally biased region" description="Basic and acidic residues" evidence="8">
    <location>
        <begin position="257"/>
        <end position="293"/>
    </location>
</feature>
<dbReference type="Proteomes" id="UP000595140">
    <property type="component" value="Unassembled WGS sequence"/>
</dbReference>
<evidence type="ECO:0000256" key="7">
    <source>
        <dbReference type="SAM" id="Coils"/>
    </source>
</evidence>
<feature type="region of interest" description="Disordered" evidence="8">
    <location>
        <begin position="517"/>
        <end position="555"/>
    </location>
</feature>
<keyword evidence="7" id="KW-0175">Coiled coil</keyword>
<evidence type="ECO:0000313" key="11">
    <source>
        <dbReference type="EMBL" id="VFQ84571.1"/>
    </source>
</evidence>
<dbReference type="InterPro" id="IPR012337">
    <property type="entry name" value="RNaseH-like_sf"/>
</dbReference>
<dbReference type="GO" id="GO:0003676">
    <property type="term" value="F:nucleic acid binding"/>
    <property type="evidence" value="ECO:0007669"/>
    <property type="project" value="InterPro"/>
</dbReference>
<keyword evidence="12" id="KW-1185">Reference proteome</keyword>
<protein>
    <submittedName>
        <fullName evidence="11">Uncharacterized protein</fullName>
    </submittedName>
</protein>
<evidence type="ECO:0000256" key="2">
    <source>
        <dbReference type="ARBA" id="ARBA00022695"/>
    </source>
</evidence>
<gene>
    <name evidence="11" type="ORF">CCAM_LOCUS26347</name>
</gene>
<keyword evidence="2" id="KW-0548">Nucleotidyltransferase</keyword>
<dbReference type="GO" id="GO:0003964">
    <property type="term" value="F:RNA-directed DNA polymerase activity"/>
    <property type="evidence" value="ECO:0007669"/>
    <property type="project" value="UniProtKB-KW"/>
</dbReference>
<dbReference type="Pfam" id="PF03732">
    <property type="entry name" value="Retrotrans_gag"/>
    <property type="match status" value="1"/>
</dbReference>
<evidence type="ECO:0000256" key="3">
    <source>
        <dbReference type="ARBA" id="ARBA00022722"/>
    </source>
</evidence>
<dbReference type="SUPFAM" id="SSF53098">
    <property type="entry name" value="Ribonuclease H-like"/>
    <property type="match status" value="2"/>
</dbReference>
<dbReference type="Pfam" id="PF17921">
    <property type="entry name" value="Integrase_H2C2"/>
    <property type="match status" value="1"/>
</dbReference>
<dbReference type="OrthoDB" id="1751727at2759"/>
<dbReference type="SUPFAM" id="SSF56672">
    <property type="entry name" value="DNA/RNA polymerases"/>
    <property type="match status" value="1"/>
</dbReference>
<evidence type="ECO:0000259" key="10">
    <source>
        <dbReference type="PROSITE" id="PS50994"/>
    </source>
</evidence>
<feature type="domain" description="RNase H type-1" evidence="9">
    <location>
        <begin position="1053"/>
        <end position="1182"/>
    </location>
</feature>
<feature type="domain" description="Integrase catalytic" evidence="10">
    <location>
        <begin position="1382"/>
        <end position="1475"/>
    </location>
</feature>
<dbReference type="InterPro" id="IPR021109">
    <property type="entry name" value="Peptidase_aspartic_dom_sf"/>
</dbReference>
<keyword evidence="5" id="KW-0378">Hydrolase</keyword>
<sequence length="1603" mass="182541">MEKFGLERERWALCSVSNRRGGAVFIGLDAKRPTPAVQIQSVQSWTPYTARPFAARHVAFVMPNLCQASKGKRPTCKASKAWTLRAFSCGLFPRLDPIQAQFQFLLRFADERVKTAKLQILMTKYENLRMDDKEKIAEFHGRVRELANEAETLKRPFTEDSLVLKEEVDSLRRKLDETMQQLEQIKGEKVKLKYELTQLKNYQTWMKSAGAEQIETLVDKSRFYGDRIGIGHTLPESSKTPLDLFVTRTKISEEELEEYSRDKKEAVQPTHTHDSWSARKADLRDTLKEKRGESTATSKIGSEERRTTVEDKGAAELWRMYEQLEKRLDAQNPYRQAVFSEVTLFSRGIMSCPLPDNFKTPQIKAYNGTTDPQDHLARFGANVVMYAYPEEIKCRCFLAKLEGQACEWFHKLPKGSIDKWSDLAHKFLEHFASSRRQKLPFSHLLNVKIRKGEQLWEFNNRWEKEARDVQGADDQALIAMLQAALPQGDVRKELRRNPLSTYQEMLARAKYLALEEDDDEPLVRNEKKSGPPVAEGKKRKDYGKGPNPTGYHANRHPVHAVQSSPALLTVGKAIVCKMHPNTASTTVTAPTTHEEERQGRRHLGCRFIMGGNTGGDSVSSRKKWKNMVYMAEVQRPPLPKRKKKEPLIFTDEDYPPVLSPHRDALVIKVEINNVVIHRTLVDTGSSVNVMYSNTFKELGLSRSDLKPIHTPLSRFTGDTIEAEGTITVKAGVGDGTHRLWVDMEFMVVQLDCAHHLILGRPGLEDLECVISPVHLCLKFNTPTGVGVAKVNQSLSRSCYIRATKSQARVDENVSTICAAIQKEEGRPRAEPAEEVEEISLDPAKPERKVKVGKTLPPKLKEQLLEVLQAFKVLFAWGPEDMPGFDPKIICHRLAVDPTHKPVKQKKRFLSSERREFVTKQVTTLQSIGHIREVRYLEWEEEGTQRPVYYVARVLRGAELRYTNMEKTIFAVVCTVKKLTPYFQAHPVHVLSQVPIGTLLRSPNAPSRVSKWGVFLGSFQIEFKPRPAIKGQALADFVVECTAREVEPNGEDPEGNWWTVYTDGSSATDASGGGVVAISPEGFKAYYSVRFRFKVSNNEAEYEALLCGLRLAASLKAERIQVRCDSKLVVGHVTGEFEAKDERMKKYRDTALELLKAFGAYRIEQVPREENVEADILSKLGPDSPDHIKAMTQEEELLEPSISPGQVLIITLREEPDWIDEITMYILDGSLPTDPIAAKLVKRRAPSYTLECGRLYKRSYNGTLLRSLRAGEAQKLMEEIHEGICSAHQGAFTMSRKVTLQRYFWPTIIRDCAEYMRKCKVCQEFQRVPERPATNYTPISTAIPFARWGIDLVGILPRGTGNNTYLVVAIDYFTKWVEAAPVPTITEEQMRKFVSKQILCRFGSWGIKHSYAAVGYPQTNGQVENTNRTIVDGLKKKIMECKSAWVEELPYILWTYRTTPRKATGETPFSLTYGFEARAPAETSLLSYRVEMFDAQENEENLRAELHLIDERRERAYMRAENYRRQVKSYHDQRVRPRQFKVGDWVLQKREVSRPTDGGKFAKSFEGPYIIKEVLADGTFRLQTPAGGDVPRVWNAANLIKFYQ</sequence>
<dbReference type="InterPro" id="IPR002156">
    <property type="entry name" value="RNaseH_domain"/>
</dbReference>
<dbReference type="InterPro" id="IPR041373">
    <property type="entry name" value="RT_RNaseH"/>
</dbReference>
<dbReference type="Gene3D" id="3.30.420.10">
    <property type="entry name" value="Ribonuclease H-like superfamily/Ribonuclease H"/>
    <property type="match status" value="2"/>
</dbReference>
<evidence type="ECO:0000259" key="9">
    <source>
        <dbReference type="PROSITE" id="PS50879"/>
    </source>
</evidence>
<dbReference type="Pfam" id="PF13456">
    <property type="entry name" value="RVT_3"/>
    <property type="match status" value="1"/>
</dbReference>
<dbReference type="PANTHER" id="PTHR48475">
    <property type="entry name" value="RIBONUCLEASE H"/>
    <property type="match status" value="1"/>
</dbReference>
<evidence type="ECO:0000256" key="4">
    <source>
        <dbReference type="ARBA" id="ARBA00022759"/>
    </source>
</evidence>
<evidence type="ECO:0000313" key="12">
    <source>
        <dbReference type="Proteomes" id="UP000595140"/>
    </source>
</evidence>
<dbReference type="SUPFAM" id="SSF50630">
    <property type="entry name" value="Acid proteases"/>
    <property type="match status" value="1"/>
</dbReference>